<dbReference type="PANTHER" id="PTHR47723:SF19">
    <property type="entry name" value="POLYNUCLEOTIDYL TRANSFERASE, RIBONUCLEASE H-LIKE SUPERFAMILY PROTEIN"/>
    <property type="match status" value="1"/>
</dbReference>
<dbReference type="AlphaFoldDB" id="A0A7J9BHE0"/>
<dbReference type="OrthoDB" id="999300at2759"/>
<organism evidence="2 3">
    <name type="scientific">Gossypium gossypioides</name>
    <name type="common">Mexican cotton</name>
    <name type="synonym">Selera gossypioides</name>
    <dbReference type="NCBI Taxonomy" id="34282"/>
    <lineage>
        <taxon>Eukaryota</taxon>
        <taxon>Viridiplantae</taxon>
        <taxon>Streptophyta</taxon>
        <taxon>Embryophyta</taxon>
        <taxon>Tracheophyta</taxon>
        <taxon>Spermatophyta</taxon>
        <taxon>Magnoliopsida</taxon>
        <taxon>eudicotyledons</taxon>
        <taxon>Gunneridae</taxon>
        <taxon>Pentapetalae</taxon>
        <taxon>rosids</taxon>
        <taxon>malvids</taxon>
        <taxon>Malvales</taxon>
        <taxon>Malvaceae</taxon>
        <taxon>Malvoideae</taxon>
        <taxon>Gossypium</taxon>
    </lineage>
</organism>
<feature type="domain" description="RNase H type-1" evidence="1">
    <location>
        <begin position="9"/>
        <end position="120"/>
    </location>
</feature>
<dbReference type="InterPro" id="IPR036397">
    <property type="entry name" value="RNaseH_sf"/>
</dbReference>
<dbReference type="PANTHER" id="PTHR47723">
    <property type="entry name" value="OS05G0353850 PROTEIN"/>
    <property type="match status" value="1"/>
</dbReference>
<dbReference type="SUPFAM" id="SSF53098">
    <property type="entry name" value="Ribonuclease H-like"/>
    <property type="match status" value="1"/>
</dbReference>
<proteinExistence type="predicted"/>
<protein>
    <recommendedName>
        <fullName evidence="1">RNase H type-1 domain-containing protein</fullName>
    </recommendedName>
</protein>
<comment type="caution">
    <text evidence="2">The sequence shown here is derived from an EMBL/GenBank/DDBJ whole genome shotgun (WGS) entry which is preliminary data.</text>
</comment>
<dbReference type="CDD" id="cd06222">
    <property type="entry name" value="RNase_H_like"/>
    <property type="match status" value="1"/>
</dbReference>
<sequence>MDESWVCLNMDGSVRPDEEFAAAEGLTQDQNGRWIMGFSKYLGNFAITEAKLWGILDRLKLILDRRFERILIQIDSLEAVNAIQEGVFSTSNSTLLRRIHQRTIQHIPREENTLADSIVKTILIES</sequence>
<dbReference type="InterPro" id="IPR002156">
    <property type="entry name" value="RNaseH_domain"/>
</dbReference>
<reference evidence="2 3" key="1">
    <citation type="journal article" date="2019" name="Genome Biol. Evol.">
        <title>Insights into the evolution of the New World diploid cottons (Gossypium, subgenus Houzingenia) based on genome sequencing.</title>
        <authorList>
            <person name="Grover C.E."/>
            <person name="Arick M.A. 2nd"/>
            <person name="Thrash A."/>
            <person name="Conover J.L."/>
            <person name="Sanders W.S."/>
            <person name="Peterson D.G."/>
            <person name="Frelichowski J.E."/>
            <person name="Scheffler J.A."/>
            <person name="Scheffler B.E."/>
            <person name="Wendel J.F."/>
        </authorList>
    </citation>
    <scope>NUCLEOTIDE SEQUENCE [LARGE SCALE GENOMIC DNA]</scope>
    <source>
        <strain evidence="2">5</strain>
        <tissue evidence="2">Leaf</tissue>
    </source>
</reference>
<dbReference type="Pfam" id="PF13456">
    <property type="entry name" value="RVT_3"/>
    <property type="match status" value="1"/>
</dbReference>
<dbReference type="Proteomes" id="UP000593579">
    <property type="component" value="Unassembled WGS sequence"/>
</dbReference>
<feature type="non-terminal residue" evidence="2">
    <location>
        <position position="126"/>
    </location>
</feature>
<dbReference type="GO" id="GO:0004523">
    <property type="term" value="F:RNA-DNA hybrid ribonuclease activity"/>
    <property type="evidence" value="ECO:0007669"/>
    <property type="project" value="InterPro"/>
</dbReference>
<evidence type="ECO:0000313" key="3">
    <source>
        <dbReference type="Proteomes" id="UP000593579"/>
    </source>
</evidence>
<dbReference type="GO" id="GO:0003676">
    <property type="term" value="F:nucleic acid binding"/>
    <property type="evidence" value="ECO:0007669"/>
    <property type="project" value="InterPro"/>
</dbReference>
<dbReference type="EMBL" id="JABEZY010000003">
    <property type="protein sequence ID" value="MBA0735603.1"/>
    <property type="molecule type" value="Genomic_DNA"/>
</dbReference>
<accession>A0A7J9BHE0</accession>
<dbReference type="InterPro" id="IPR053151">
    <property type="entry name" value="RNase_H-like"/>
</dbReference>
<keyword evidence="3" id="KW-1185">Reference proteome</keyword>
<evidence type="ECO:0000259" key="1">
    <source>
        <dbReference type="Pfam" id="PF13456"/>
    </source>
</evidence>
<dbReference type="InterPro" id="IPR044730">
    <property type="entry name" value="RNase_H-like_dom_plant"/>
</dbReference>
<name>A0A7J9BHE0_GOSGO</name>
<gene>
    <name evidence="2" type="ORF">Gogos_019438</name>
</gene>
<evidence type="ECO:0000313" key="2">
    <source>
        <dbReference type="EMBL" id="MBA0735603.1"/>
    </source>
</evidence>
<dbReference type="Gene3D" id="3.30.420.10">
    <property type="entry name" value="Ribonuclease H-like superfamily/Ribonuclease H"/>
    <property type="match status" value="1"/>
</dbReference>
<dbReference type="InterPro" id="IPR012337">
    <property type="entry name" value="RNaseH-like_sf"/>
</dbReference>